<organism evidence="5 6">
    <name type="scientific">Tenacibaculum tangerinum</name>
    <dbReference type="NCBI Taxonomy" id="3038772"/>
    <lineage>
        <taxon>Bacteria</taxon>
        <taxon>Pseudomonadati</taxon>
        <taxon>Bacteroidota</taxon>
        <taxon>Flavobacteriia</taxon>
        <taxon>Flavobacteriales</taxon>
        <taxon>Flavobacteriaceae</taxon>
        <taxon>Tenacibaculum</taxon>
    </lineage>
</organism>
<sequence length="996" mass="109996">MNSDIKLFINKLKNNNVSPDLLNGFLTTIKKIKSQKEKRESIAIVGIGCKLPANINTTDDLWRVLLNGQSGITDYPKNRGWDINDFYSADKDTRGKTYVNQGGFINDIDLFDPSFFGISPNEAIQMDPQQRLILETTYKAIENGGLSLKDLQNRKTGVFIGVGTSDYRSLSVNKDSLDNINFYSGTGNSRGVAAGRISYLMSFNGPSLTVDTACSSSMTALHLGINSLLLKESDCALIGGVNLILTPQEVISRCALGALSDDASCKSFDENANGFALGEGCGVIVLKRLQDAVRDKDNIQAVICGSAINHNGGGNGMTAPNGKSQETVINNCLNVGEVDPEKVDYIEAHGPGTSLGDPIEYYSLANTYCTNNNRKSKLYLGALKANFGHAEAASGILSIIKAALIAKNKTIPPQVNYHTPNSQIDWNQYPIEVPIEVKDLKEKKEEVYVGVSSFGIGGSNAHVVIKTPLVENKENTSSKDELYGLILGAHKENNIEAQVNSMLKFLEYTEESVKNICYTQAIKGKTFNYRIGVVGKTKKELAKRLHAFLEGKKKLGLFNYLGNNKASKLTFVFSGHGSQGKKIGSWMFKHYPVFRSVIDECQEAYYQISGNDLKKNMFEASEEALESAQTAHPVIFSFGIAFAKQLMHWGVTPDSLIGHSIGEYTGICLAGILDIKSTLQLIEKRASLMESVGDEGRMLAIIAKEAHVKQVIKENGADVDFAAINGKEAIVISGHLEELEKVEKAFKEQQISVNYLSVSHAAHSRFMNPIMAEFTEYARNVKINKPKLDIVSNIKGEFITDKEITEQYWANHLRDTVRFQKGVNTILDRGVNCFLEIGFKAALTPLIRESNPDTTTISISQPGFERTALLTALTNLSSYGINVNWEEVLKPFSCEKIEIPAYTFNRSRFWFADTNNTKFNTSAKILPHKSIENIYTDIFEESFEKNKELTLADKDPISIVRFRNRIKQELGISITLKTIGESNLQEIAAICKSNTK</sequence>
<feature type="domain" description="Ketosynthase family 3 (KS3)" evidence="4">
    <location>
        <begin position="39"/>
        <end position="467"/>
    </location>
</feature>
<dbReference type="InterPro" id="IPR016039">
    <property type="entry name" value="Thiolase-like"/>
</dbReference>
<dbReference type="InterPro" id="IPR016035">
    <property type="entry name" value="Acyl_Trfase/lysoPLipase"/>
</dbReference>
<dbReference type="InterPro" id="IPR020841">
    <property type="entry name" value="PKS_Beta-ketoAc_synthase_dom"/>
</dbReference>
<evidence type="ECO:0000256" key="2">
    <source>
        <dbReference type="ARBA" id="ARBA00022553"/>
    </source>
</evidence>
<dbReference type="InterPro" id="IPR018201">
    <property type="entry name" value="Ketoacyl_synth_AS"/>
</dbReference>
<dbReference type="EMBL" id="CP122539">
    <property type="protein sequence ID" value="WGH74233.1"/>
    <property type="molecule type" value="Genomic_DNA"/>
</dbReference>
<evidence type="ECO:0000256" key="3">
    <source>
        <dbReference type="ARBA" id="ARBA00022679"/>
    </source>
</evidence>
<dbReference type="PANTHER" id="PTHR43775">
    <property type="entry name" value="FATTY ACID SYNTHASE"/>
    <property type="match status" value="1"/>
</dbReference>
<dbReference type="InterPro" id="IPR014030">
    <property type="entry name" value="Ketoacyl_synth_N"/>
</dbReference>
<dbReference type="PROSITE" id="PS00606">
    <property type="entry name" value="KS3_1"/>
    <property type="match status" value="1"/>
</dbReference>
<dbReference type="InterPro" id="IPR016036">
    <property type="entry name" value="Malonyl_transacylase_ACP-bd"/>
</dbReference>
<protein>
    <submittedName>
        <fullName evidence="5">Type I polyketide synthase</fullName>
    </submittedName>
</protein>
<accession>A0ABY8L206</accession>
<gene>
    <name evidence="5" type="ORF">P8625_08880</name>
</gene>
<dbReference type="InterPro" id="IPR014031">
    <property type="entry name" value="Ketoacyl_synth_C"/>
</dbReference>
<dbReference type="SMART" id="SM00825">
    <property type="entry name" value="PKS_KS"/>
    <property type="match status" value="1"/>
</dbReference>
<evidence type="ECO:0000256" key="1">
    <source>
        <dbReference type="ARBA" id="ARBA00022450"/>
    </source>
</evidence>
<dbReference type="Pfam" id="PF00698">
    <property type="entry name" value="Acyl_transf_1"/>
    <property type="match status" value="1"/>
</dbReference>
<dbReference type="Pfam" id="PF02801">
    <property type="entry name" value="Ketoacyl-synt_C"/>
    <property type="match status" value="1"/>
</dbReference>
<dbReference type="Gene3D" id="3.30.70.3290">
    <property type="match status" value="1"/>
</dbReference>
<reference evidence="5 6" key="1">
    <citation type="submission" date="2023-04" db="EMBL/GenBank/DDBJ databases">
        <title>Tenacibaculum tangerinum sp. nov., isolated from sea tidal flat of South Korea.</title>
        <authorList>
            <person name="Lee S.H."/>
            <person name="Kim J.-J."/>
        </authorList>
    </citation>
    <scope>NUCLEOTIDE SEQUENCE [LARGE SCALE GENOMIC DNA]</scope>
    <source>
        <strain evidence="5 6">GRR-S3-23</strain>
    </source>
</reference>
<dbReference type="Gene3D" id="3.40.47.10">
    <property type="match status" value="1"/>
</dbReference>
<keyword evidence="1" id="KW-0596">Phosphopantetheine</keyword>
<keyword evidence="6" id="KW-1185">Reference proteome</keyword>
<dbReference type="Proteomes" id="UP001232001">
    <property type="component" value="Chromosome"/>
</dbReference>
<dbReference type="SUPFAM" id="SSF55048">
    <property type="entry name" value="Probable ACP-binding domain of malonyl-CoA ACP transacylase"/>
    <property type="match status" value="1"/>
</dbReference>
<dbReference type="SUPFAM" id="SSF52151">
    <property type="entry name" value="FabD/lysophospholipase-like"/>
    <property type="match status" value="1"/>
</dbReference>
<dbReference type="CDD" id="cd00833">
    <property type="entry name" value="PKS"/>
    <property type="match status" value="1"/>
</dbReference>
<keyword evidence="3" id="KW-0808">Transferase</keyword>
<dbReference type="PANTHER" id="PTHR43775:SF37">
    <property type="entry name" value="SI:DKEY-61P9.11"/>
    <property type="match status" value="1"/>
</dbReference>
<evidence type="ECO:0000259" key="4">
    <source>
        <dbReference type="PROSITE" id="PS52004"/>
    </source>
</evidence>
<dbReference type="InterPro" id="IPR014043">
    <property type="entry name" value="Acyl_transferase_dom"/>
</dbReference>
<dbReference type="Gene3D" id="3.40.366.10">
    <property type="entry name" value="Malonyl-Coenzyme A Acyl Carrier Protein, domain 2"/>
    <property type="match status" value="1"/>
</dbReference>
<dbReference type="SMART" id="SM00827">
    <property type="entry name" value="PKS_AT"/>
    <property type="match status" value="1"/>
</dbReference>
<evidence type="ECO:0000313" key="5">
    <source>
        <dbReference type="EMBL" id="WGH74233.1"/>
    </source>
</evidence>
<dbReference type="Pfam" id="PF00109">
    <property type="entry name" value="ketoacyl-synt"/>
    <property type="match status" value="1"/>
</dbReference>
<keyword evidence="2" id="KW-0597">Phosphoprotein</keyword>
<dbReference type="InterPro" id="IPR050091">
    <property type="entry name" value="PKS_NRPS_Biosynth_Enz"/>
</dbReference>
<dbReference type="RefSeq" id="WP_279650114.1">
    <property type="nucleotide sequence ID" value="NZ_CP122539.1"/>
</dbReference>
<dbReference type="SUPFAM" id="SSF53901">
    <property type="entry name" value="Thiolase-like"/>
    <property type="match status" value="1"/>
</dbReference>
<dbReference type="InterPro" id="IPR001227">
    <property type="entry name" value="Ac_transferase_dom_sf"/>
</dbReference>
<name>A0ABY8L206_9FLAO</name>
<proteinExistence type="predicted"/>
<evidence type="ECO:0000313" key="6">
    <source>
        <dbReference type="Proteomes" id="UP001232001"/>
    </source>
</evidence>
<dbReference type="PROSITE" id="PS52004">
    <property type="entry name" value="KS3_2"/>
    <property type="match status" value="1"/>
</dbReference>
<dbReference type="Pfam" id="PF16197">
    <property type="entry name" value="KAsynt_C_assoc"/>
    <property type="match status" value="1"/>
</dbReference>
<dbReference type="InterPro" id="IPR032821">
    <property type="entry name" value="PKS_assoc"/>
</dbReference>